<feature type="compositionally biased region" description="Low complexity" evidence="3">
    <location>
        <begin position="606"/>
        <end position="626"/>
    </location>
</feature>
<dbReference type="PROSITE" id="PS51450">
    <property type="entry name" value="LRR"/>
    <property type="match status" value="5"/>
</dbReference>
<feature type="region of interest" description="Disordered" evidence="3">
    <location>
        <begin position="1752"/>
        <end position="1771"/>
    </location>
</feature>
<dbReference type="SMART" id="SM00369">
    <property type="entry name" value="LRR_TYP"/>
    <property type="match status" value="7"/>
</dbReference>
<dbReference type="PANTHER" id="PTHR47566">
    <property type="match status" value="1"/>
</dbReference>
<feature type="compositionally biased region" description="Polar residues" evidence="3">
    <location>
        <begin position="112"/>
        <end position="125"/>
    </location>
</feature>
<evidence type="ECO:0000313" key="4">
    <source>
        <dbReference type="EMBL" id="ORY73857.1"/>
    </source>
</evidence>
<feature type="compositionally biased region" description="Basic and acidic residues" evidence="3">
    <location>
        <begin position="444"/>
        <end position="454"/>
    </location>
</feature>
<evidence type="ECO:0000313" key="5">
    <source>
        <dbReference type="Proteomes" id="UP000193467"/>
    </source>
</evidence>
<sequence length="1833" mass="197175">MAAALLASPSVHYDSPDSSFSSESSDGPISPSSPRLPALSSPFSVTQHSASPGDETSTPTRSREGSAPGWVTEELEEEWVEEQPDDDDDEQQEQQANDNSSGASNNAGGSVRRSSTIGSITAHSQHSLDRTKPRVPSSLRHVYSSPNNIPQPEDSDALEDSVVLQPSPNSSSAGTFVVRSNPSSQNGGMGGENQLQAAVRALKGPSAGLGGSNEEDGEDTDGQGGRKSPKKPSSDRLGLMSLFDPPSPPPALPPSTVTAPSSQAFTFAPPTTGPRSSWKSLPHFSPESNDSTPIARPRATAVTPIGGDTMQLAMDETPSRPARQEAPAPKVKERYLHRSVAAAPPSPEAPLTEKEIYEPPAVTQQHDETRLPSPQPDTPVPGTPSSGSHTNGAPSTPQTGTPALKLFSFQYDTFTRNHLAALVDEIDELGASPPQASGMGMLDAAREQVEEQRAWETSFVDVAPPAPRLDEEDDTEQQDGDSQDSILARGTRSTKRIRLSPRMVQEQVEERERSVEWSASNRRSARRSSGGRHGGIRSALGSSAARRQARHSPTYTSAASAARSRHSFISASRSNYSQASSHPFARSLDQSGRLATPHSARSQALSHHTPSPAPSHLAASKSSSTSTRDRLAEAHELLERIRAKTAERDRRTASSSVVPPASPSPAQSSRYPDTIELDSDDDDDGPLPSAQKARSATSRFIATNPSPRKLLRRLSASDEVDEELREGVGAVSPPEQSDEEQDQDDHRPPLPHLAAAASASLRSALEQSSAASASPATPASTVELGRQSDLAASRRHFARTPISSAPARRSRRSLEELFPNTTTSHLNGDDDGEREGRQRKVSATSAISSSIASNSTTTAANTIANSTPGQGHARHRSLTTIGPNDVEALLASASAPSRMVFDREQNRWIKTARTSVSLFGGSVAEEDGEHDQSGSTEEDPFRDFESTRASGEIRGDVSRLSSLTLKEARAEAVDAGLEGLGIMTGTPLVVVEEKEVVEEREKAVSPDGACYFEMPPPEERREEVEVVLEVEEEDTATWGEGEKARRELAAQGEEKEESPLHLFRAAMRASQSGMKDHQGDEVDGAEADDDETDLFPPSLDVTAEQGIVSRATATVVASPSSSPARLVSLPLPAVPPPNTTFASPARLTTSPSSLVPNAPATPRPPTTTSSSSNATPIPLPRSALKPSSRSKSDPIAGTPQAQQIASDLKVPRSVSFSDGKTSGKIEGLVVEREKERLEMGSRLKFEVLTKSSEGSASASGEGLMGEGFGGEPGSLIMDEAPDVGLPSAVSTRTKNIEDALEELQGAGPPSATASPSSLVISSFDSAQPVRARADRSSHSNHSTSRTFRRTTNADATFLTECSFGVSADRLLQFITDVEPFEPDWEGLRSIDLRKKGAESVVRLKEFLPNLDEVNLNDNEVAFLTGVPSTVRTLLLSSNRISSLTSFTHLRNLERIDISHNQIDSVHQLSCLRHLRELKADGNRISDLSGLGEIDGLLRLSVKGNKLERVDFAELKWARLETLNLSRNKLTVITGVEHLQSATMLNFDHNSLSRFAPTAYMPRLRVLRLCSNPIESLDIGFATKLRTLFIDGAKLGVVHGTDELRKLENLSVRDQSGAALTLAMSHIRDVKRLYLSGNPIPATFPSEKFFNLVYLELAMCQLTSLPANLASVVPNVRVLNLNFNFLEDLAPLEGLTRLSKLTVVGARLTKCRPVASVLSSMTELEELDLRMNALTLPFYPPFVSPPSALLPSHSEHHILHPDDDEAPSSSPADWPAIDSKFRKSLPDEWYSKRATYRAVILQTVPSLLRLDGLLVAKERPRLARVVTKLVKSRE</sequence>
<organism evidence="4 5">
    <name type="scientific">Leucosporidium creatinivorum</name>
    <dbReference type="NCBI Taxonomy" id="106004"/>
    <lineage>
        <taxon>Eukaryota</taxon>
        <taxon>Fungi</taxon>
        <taxon>Dikarya</taxon>
        <taxon>Basidiomycota</taxon>
        <taxon>Pucciniomycotina</taxon>
        <taxon>Microbotryomycetes</taxon>
        <taxon>Leucosporidiales</taxon>
        <taxon>Leucosporidium</taxon>
    </lineage>
</organism>
<feature type="compositionally biased region" description="Acidic residues" evidence="3">
    <location>
        <begin position="675"/>
        <end position="685"/>
    </location>
</feature>
<dbReference type="GO" id="GO:0061499">
    <property type="term" value="C:outer plaque of mitotic spindle pole body"/>
    <property type="evidence" value="ECO:0007669"/>
    <property type="project" value="TreeGrafter"/>
</dbReference>
<dbReference type="SUPFAM" id="SSF52058">
    <property type="entry name" value="L domain-like"/>
    <property type="match status" value="1"/>
</dbReference>
<name>A0A1Y2EQP7_9BASI</name>
<feature type="compositionally biased region" description="Basic and acidic residues" evidence="3">
    <location>
        <begin position="627"/>
        <end position="652"/>
    </location>
</feature>
<dbReference type="InParanoid" id="A0A1Y2EQP7"/>
<feature type="compositionally biased region" description="Low complexity" evidence="3">
    <location>
        <begin position="1108"/>
        <end position="1131"/>
    </location>
</feature>
<feature type="compositionally biased region" description="Polar residues" evidence="3">
    <location>
        <begin position="383"/>
        <end position="401"/>
    </location>
</feature>
<dbReference type="Gene3D" id="3.80.10.10">
    <property type="entry name" value="Ribonuclease Inhibitor"/>
    <property type="match status" value="2"/>
</dbReference>
<evidence type="ECO:0000256" key="2">
    <source>
        <dbReference type="ARBA" id="ARBA00022737"/>
    </source>
</evidence>
<dbReference type="Pfam" id="PF13855">
    <property type="entry name" value="LRR_8"/>
    <property type="match status" value="1"/>
</dbReference>
<feature type="region of interest" description="Disordered" evidence="3">
    <location>
        <begin position="1"/>
        <end position="402"/>
    </location>
</feature>
<evidence type="ECO:0000256" key="3">
    <source>
        <dbReference type="SAM" id="MobiDB-lite"/>
    </source>
</evidence>
<comment type="caution">
    <text evidence="4">The sequence shown here is derived from an EMBL/GenBank/DDBJ whole genome shotgun (WGS) entry which is preliminary data.</text>
</comment>
<dbReference type="STRING" id="106004.A0A1Y2EQP7"/>
<feature type="compositionally biased region" description="Low complexity" evidence="3">
    <location>
        <begin position="842"/>
        <end position="867"/>
    </location>
</feature>
<feature type="region of interest" description="Disordered" evidence="3">
    <location>
        <begin position="434"/>
        <end position="877"/>
    </location>
</feature>
<feature type="compositionally biased region" description="Low complexity" evidence="3">
    <location>
        <begin position="752"/>
        <end position="780"/>
    </location>
</feature>
<feature type="compositionally biased region" description="Low complexity" evidence="3">
    <location>
        <begin position="653"/>
        <end position="669"/>
    </location>
</feature>
<keyword evidence="5" id="KW-1185">Reference proteome</keyword>
<feature type="compositionally biased region" description="Polar residues" evidence="3">
    <location>
        <begin position="1139"/>
        <end position="1155"/>
    </location>
</feature>
<reference evidence="4 5" key="1">
    <citation type="submission" date="2016-07" db="EMBL/GenBank/DDBJ databases">
        <title>Pervasive Adenine N6-methylation of Active Genes in Fungi.</title>
        <authorList>
            <consortium name="DOE Joint Genome Institute"/>
            <person name="Mondo S.J."/>
            <person name="Dannebaum R.O."/>
            <person name="Kuo R.C."/>
            <person name="Labutti K."/>
            <person name="Haridas S."/>
            <person name="Kuo A."/>
            <person name="Salamov A."/>
            <person name="Ahrendt S.R."/>
            <person name="Lipzen A."/>
            <person name="Sullivan W."/>
            <person name="Andreopoulos W.B."/>
            <person name="Clum A."/>
            <person name="Lindquist E."/>
            <person name="Daum C."/>
            <person name="Ramamoorthy G.K."/>
            <person name="Gryganskyi A."/>
            <person name="Culley D."/>
            <person name="Magnuson J.K."/>
            <person name="James T.Y."/>
            <person name="O'Malley M.A."/>
            <person name="Stajich J.E."/>
            <person name="Spatafora J.W."/>
            <person name="Visel A."/>
            <person name="Grigoriev I.V."/>
        </authorList>
    </citation>
    <scope>NUCLEOTIDE SEQUENCE [LARGE SCALE GENOMIC DNA]</scope>
    <source>
        <strain evidence="4 5">62-1032</strain>
    </source>
</reference>
<dbReference type="InterPro" id="IPR052574">
    <property type="entry name" value="CDIRP"/>
</dbReference>
<keyword evidence="2" id="KW-0677">Repeat</keyword>
<feature type="compositionally biased region" description="Acidic residues" evidence="3">
    <location>
        <begin position="73"/>
        <end position="92"/>
    </location>
</feature>
<dbReference type="InterPro" id="IPR001611">
    <property type="entry name" value="Leu-rich_rpt"/>
</dbReference>
<dbReference type="SMART" id="SM00365">
    <property type="entry name" value="LRR_SD22"/>
    <property type="match status" value="4"/>
</dbReference>
<dbReference type="Proteomes" id="UP000193467">
    <property type="component" value="Unassembled WGS sequence"/>
</dbReference>
<feature type="compositionally biased region" description="Acidic residues" evidence="3">
    <location>
        <begin position="1081"/>
        <end position="1093"/>
    </location>
</feature>
<accession>A0A1Y2EQP7</accession>
<gene>
    <name evidence="4" type="ORF">BCR35DRAFT_293569</name>
</gene>
<feature type="compositionally biased region" description="Acidic residues" evidence="3">
    <location>
        <begin position="470"/>
        <end position="482"/>
    </location>
</feature>
<dbReference type="InterPro" id="IPR003591">
    <property type="entry name" value="Leu-rich_rpt_typical-subtyp"/>
</dbReference>
<feature type="region of interest" description="Disordered" evidence="3">
    <location>
        <begin position="920"/>
        <end position="950"/>
    </location>
</feature>
<keyword evidence="1" id="KW-0433">Leucine-rich repeat</keyword>
<protein>
    <submittedName>
        <fullName evidence="4">Uncharacterized protein</fullName>
    </submittedName>
</protein>
<feature type="compositionally biased region" description="Low complexity" evidence="3">
    <location>
        <begin position="557"/>
        <end position="581"/>
    </location>
</feature>
<dbReference type="GO" id="GO:0035591">
    <property type="term" value="F:signaling adaptor activity"/>
    <property type="evidence" value="ECO:0007669"/>
    <property type="project" value="TreeGrafter"/>
</dbReference>
<feature type="compositionally biased region" description="Pro residues" evidence="3">
    <location>
        <begin position="373"/>
        <end position="382"/>
    </location>
</feature>
<feature type="compositionally biased region" description="Low complexity" evidence="3">
    <location>
        <begin position="93"/>
        <end position="110"/>
    </location>
</feature>
<dbReference type="InterPro" id="IPR032675">
    <property type="entry name" value="LRR_dom_sf"/>
</dbReference>
<feature type="compositionally biased region" description="Low complexity" evidence="3">
    <location>
        <begin position="16"/>
        <end position="44"/>
    </location>
</feature>
<feature type="compositionally biased region" description="Polar residues" evidence="3">
    <location>
        <begin position="45"/>
        <end position="60"/>
    </location>
</feature>
<dbReference type="GO" id="GO:1902412">
    <property type="term" value="P:regulation of mitotic cytokinesis"/>
    <property type="evidence" value="ECO:0007669"/>
    <property type="project" value="TreeGrafter"/>
</dbReference>
<feature type="compositionally biased region" description="Polar residues" evidence="3">
    <location>
        <begin position="164"/>
        <end position="186"/>
    </location>
</feature>
<dbReference type="GO" id="GO:0031028">
    <property type="term" value="P:septation initiation signaling"/>
    <property type="evidence" value="ECO:0007669"/>
    <property type="project" value="TreeGrafter"/>
</dbReference>
<evidence type="ECO:0000256" key="1">
    <source>
        <dbReference type="ARBA" id="ARBA00022614"/>
    </source>
</evidence>
<feature type="compositionally biased region" description="Low complexity" evidence="3">
    <location>
        <begin position="1166"/>
        <end position="1176"/>
    </location>
</feature>
<dbReference type="OrthoDB" id="7451790at2759"/>
<feature type="region of interest" description="Disordered" evidence="3">
    <location>
        <begin position="1032"/>
        <end position="1221"/>
    </location>
</feature>
<feature type="compositionally biased region" description="Basic and acidic residues" evidence="3">
    <location>
        <begin position="939"/>
        <end position="950"/>
    </location>
</feature>
<dbReference type="PANTHER" id="PTHR47566:SF1">
    <property type="entry name" value="PROTEIN NUD1"/>
    <property type="match status" value="1"/>
</dbReference>
<dbReference type="EMBL" id="MCGR01000044">
    <property type="protein sequence ID" value="ORY73857.1"/>
    <property type="molecule type" value="Genomic_DNA"/>
</dbReference>
<feature type="compositionally biased region" description="Polar residues" evidence="3">
    <location>
        <begin position="692"/>
        <end position="706"/>
    </location>
</feature>
<proteinExistence type="predicted"/>